<keyword evidence="4" id="KW-1185">Reference proteome</keyword>
<proteinExistence type="predicted"/>
<accession>A0A1M6RQ99</accession>
<feature type="compositionally biased region" description="Polar residues" evidence="1">
    <location>
        <begin position="75"/>
        <end position="92"/>
    </location>
</feature>
<gene>
    <name evidence="3" type="ORF">SAMN05443507_11272</name>
</gene>
<sequence length="481" mass="52282">MMLSHMNALFQQGTSESQLSAEKIKSNESSQSHRLSQISFHHLLGNGMEKLDANNSLSRKAKGHLRQKGNANDLHGQSTRAAKHASSSVQQEPVSASVPFSVPVQTQRMLNKNSFHPAHGGVTEQIHANGKKPKDFFAMSEEPLTLPSSLVKKVKHLSVRSDKLLTAQKFSSVAVSRTSYLADGKISVEGSNKDKKTAVPESLWNQTVNADESSSAQKPLIKRGILQQSSMEAESAKAIVTNLSRTDVRLTLSRSIRHRQRLLKVNQSTGLSNSAKNVSRNRGKSSISTLSFKKLLVKTASPSSQQNLWIEPTSAQITKMSLDPFSGSTSGQLQFHLQHPDAVQMMNQFIVLGKQKNLQQLTVQVHPEGLGSISIQVQKTDAGIQIQMLASQSATLQWLQSKISELQTSLQGSGIQLSGLAVGLQNGQSFTGGQQSSGRPFSRSSKSVPSAELAVSSTATRWSIEQRGSHEAQISRIDIKV</sequence>
<feature type="region of interest" description="Disordered" evidence="1">
    <location>
        <begin position="1"/>
        <end position="34"/>
    </location>
</feature>
<dbReference type="InterPro" id="IPR038610">
    <property type="entry name" value="FliK-like_C_sf"/>
</dbReference>
<dbReference type="Proteomes" id="UP000184016">
    <property type="component" value="Unassembled WGS sequence"/>
</dbReference>
<evidence type="ECO:0000259" key="2">
    <source>
        <dbReference type="Pfam" id="PF02120"/>
    </source>
</evidence>
<evidence type="ECO:0000313" key="4">
    <source>
        <dbReference type="Proteomes" id="UP000184016"/>
    </source>
</evidence>
<dbReference type="Gene3D" id="3.30.750.140">
    <property type="match status" value="1"/>
</dbReference>
<feature type="compositionally biased region" description="Low complexity" evidence="1">
    <location>
        <begin position="429"/>
        <end position="447"/>
    </location>
</feature>
<dbReference type="Pfam" id="PF02120">
    <property type="entry name" value="Flg_hook"/>
    <property type="match status" value="1"/>
</dbReference>
<feature type="compositionally biased region" description="Polar residues" evidence="1">
    <location>
        <begin position="9"/>
        <end position="20"/>
    </location>
</feature>
<dbReference type="STRING" id="1830138.SAMN05443507_11272"/>
<reference evidence="4" key="1">
    <citation type="submission" date="2016-11" db="EMBL/GenBank/DDBJ databases">
        <authorList>
            <person name="Varghese N."/>
            <person name="Submissions S."/>
        </authorList>
    </citation>
    <scope>NUCLEOTIDE SEQUENCE [LARGE SCALE GENOMIC DNA]</scope>
    <source>
        <strain evidence="4">USBA-503</strain>
    </source>
</reference>
<dbReference type="AlphaFoldDB" id="A0A1M6RQ99"/>
<organism evidence="3 4">
    <name type="scientific">Alicyclobacillus tolerans</name>
    <dbReference type="NCBI Taxonomy" id="90970"/>
    <lineage>
        <taxon>Bacteria</taxon>
        <taxon>Bacillati</taxon>
        <taxon>Bacillota</taxon>
        <taxon>Bacilli</taxon>
        <taxon>Bacillales</taxon>
        <taxon>Alicyclobacillaceae</taxon>
        <taxon>Alicyclobacillus</taxon>
    </lineage>
</organism>
<evidence type="ECO:0000256" key="1">
    <source>
        <dbReference type="SAM" id="MobiDB-lite"/>
    </source>
</evidence>
<feature type="domain" description="Flagellar hook-length control protein-like C-terminal" evidence="2">
    <location>
        <begin position="354"/>
        <end position="429"/>
    </location>
</feature>
<dbReference type="CDD" id="cd17470">
    <property type="entry name" value="T3SS_Flik_C"/>
    <property type="match status" value="1"/>
</dbReference>
<dbReference type="InterPro" id="IPR021136">
    <property type="entry name" value="Flagellar_hook_control-like_C"/>
</dbReference>
<protein>
    <submittedName>
        <fullName evidence="3">Hook-length control protein FliK</fullName>
    </submittedName>
</protein>
<feature type="region of interest" description="Disordered" evidence="1">
    <location>
        <begin position="429"/>
        <end position="450"/>
    </location>
</feature>
<dbReference type="RefSeq" id="WP_072874120.1">
    <property type="nucleotide sequence ID" value="NZ_FRAF01000012.1"/>
</dbReference>
<name>A0A1M6RQ99_9BACL</name>
<feature type="region of interest" description="Disordered" evidence="1">
    <location>
        <begin position="59"/>
        <end position="96"/>
    </location>
</feature>
<dbReference type="EMBL" id="FRAF01000012">
    <property type="protein sequence ID" value="SHK34646.1"/>
    <property type="molecule type" value="Genomic_DNA"/>
</dbReference>
<evidence type="ECO:0000313" key="3">
    <source>
        <dbReference type="EMBL" id="SHK34646.1"/>
    </source>
</evidence>